<reference evidence="1 2" key="1">
    <citation type="submission" date="2014-04" db="EMBL/GenBank/DDBJ databases">
        <title>Evolutionary Origins and Diversification of the Mycorrhizal Mutualists.</title>
        <authorList>
            <consortium name="DOE Joint Genome Institute"/>
            <consortium name="Mycorrhizal Genomics Consortium"/>
            <person name="Kohler A."/>
            <person name="Kuo A."/>
            <person name="Nagy L.G."/>
            <person name="Floudas D."/>
            <person name="Copeland A."/>
            <person name="Barry K.W."/>
            <person name="Cichocki N."/>
            <person name="Veneault-Fourrey C."/>
            <person name="LaButti K."/>
            <person name="Lindquist E.A."/>
            <person name="Lipzen A."/>
            <person name="Lundell T."/>
            <person name="Morin E."/>
            <person name="Murat C."/>
            <person name="Riley R."/>
            <person name="Ohm R."/>
            <person name="Sun H."/>
            <person name="Tunlid A."/>
            <person name="Henrissat B."/>
            <person name="Grigoriev I.V."/>
            <person name="Hibbett D.S."/>
            <person name="Martin F."/>
        </authorList>
    </citation>
    <scope>NUCLEOTIDE SEQUENCE [LARGE SCALE GENOMIC DNA]</scope>
    <source>
        <strain evidence="1 2">MD-312</strain>
    </source>
</reference>
<evidence type="ECO:0000313" key="2">
    <source>
        <dbReference type="Proteomes" id="UP000053820"/>
    </source>
</evidence>
<gene>
    <name evidence="1" type="ORF">HYDPIDRAFT_33517</name>
</gene>
<protein>
    <submittedName>
        <fullName evidence="1">Uncharacterized protein</fullName>
    </submittedName>
</protein>
<dbReference type="EMBL" id="KN839898">
    <property type="protein sequence ID" value="KIJ59071.1"/>
    <property type="molecule type" value="Genomic_DNA"/>
</dbReference>
<sequence length="302" mass="35197">MSSIIVELQSGPRYFTRVADDKFGPFDACVLATYRDYIITSPNADFIPKPFVFDEALIRPHRDGRLGVYDCFQWPQLHCNIYMWAGCIPREDTYHDNIIWKRCWWNVTQKPEDFTQEVGSTFEVGRVHREKYQRLNSVYVDLQEQVQSWKKRDTRYTGPLKVDAWMGAVARAFERLKDLPVAFRDLVILVTNFQQLALDVFGMLEYLEKVSQPQPGVIRHAVKTGMGVFTTEPDVCQILQAGHIPVWLIRKQSQLAGDMKVHKLIELTRPTNIVKGMELFSFGQMFQWDARRYIGGFDLHRP</sequence>
<dbReference type="OrthoDB" id="2678312at2759"/>
<dbReference type="HOGENOM" id="CLU_016057_0_0_1"/>
<organism evidence="1 2">
    <name type="scientific">Hydnomerulius pinastri MD-312</name>
    <dbReference type="NCBI Taxonomy" id="994086"/>
    <lineage>
        <taxon>Eukaryota</taxon>
        <taxon>Fungi</taxon>
        <taxon>Dikarya</taxon>
        <taxon>Basidiomycota</taxon>
        <taxon>Agaricomycotina</taxon>
        <taxon>Agaricomycetes</taxon>
        <taxon>Agaricomycetidae</taxon>
        <taxon>Boletales</taxon>
        <taxon>Boletales incertae sedis</taxon>
        <taxon>Leucogyrophana</taxon>
    </lineage>
</organism>
<name>A0A0C9W7Z7_9AGAM</name>
<dbReference type="AlphaFoldDB" id="A0A0C9W7Z7"/>
<keyword evidence="2" id="KW-1185">Reference proteome</keyword>
<evidence type="ECO:0000313" key="1">
    <source>
        <dbReference type="EMBL" id="KIJ59071.1"/>
    </source>
</evidence>
<dbReference type="Proteomes" id="UP000053820">
    <property type="component" value="Unassembled WGS sequence"/>
</dbReference>
<proteinExistence type="predicted"/>
<accession>A0A0C9W7Z7</accession>